<sequence length="218" mass="24216">MSAATTPAAEGARAVVFDFGGVVFRWRPFELLQQILPHRVPDEGAARQLAAQIFQSFDLGSDWARFDRGTVSETELVEHISVRTGLPPRDVRAVVDAIPLHLEAQAPTVALMQRLKERGHRLCYLSNMPAPYADHLERSHAFFDWFDGGIFSARVQLIKPEPEIFAEAARRFAVVPQDSVFIDDHAGNVQAARALGWQAIQFVDAAQCEAELRAGGWL</sequence>
<dbReference type="PANTHER" id="PTHR43611">
    <property type="entry name" value="ALPHA-D-GLUCOSE 1-PHOSPHATE PHOSPHATASE"/>
    <property type="match status" value="1"/>
</dbReference>
<dbReference type="Gene3D" id="3.40.50.1000">
    <property type="entry name" value="HAD superfamily/HAD-like"/>
    <property type="match status" value="1"/>
</dbReference>
<dbReference type="STRING" id="413882.AAW51_0976"/>
<gene>
    <name evidence="1" type="ORF">AAW51_0976</name>
</gene>
<accession>A0A0G3BED0</accession>
<keyword evidence="2" id="KW-1185">Reference proteome</keyword>
<dbReference type="InterPro" id="IPR036412">
    <property type="entry name" value="HAD-like_sf"/>
</dbReference>
<reference evidence="1 2" key="1">
    <citation type="submission" date="2015-05" db="EMBL/GenBank/DDBJ databases">
        <authorList>
            <person name="Tang B."/>
            <person name="Yu Y."/>
        </authorList>
    </citation>
    <scope>NUCLEOTIDE SEQUENCE [LARGE SCALE GENOMIC DNA]</scope>
    <source>
        <strain evidence="1 2">DSM 7029</strain>
    </source>
</reference>
<dbReference type="Proteomes" id="UP000035352">
    <property type="component" value="Chromosome"/>
</dbReference>
<dbReference type="KEGG" id="pbh:AAW51_0976"/>
<dbReference type="EMBL" id="CP011371">
    <property type="protein sequence ID" value="AKJ27667.1"/>
    <property type="molecule type" value="Genomic_DNA"/>
</dbReference>
<dbReference type="PANTHER" id="PTHR43611:SF3">
    <property type="entry name" value="FLAVIN MONONUCLEOTIDE HYDROLASE 1, CHLOROPLATIC"/>
    <property type="match status" value="1"/>
</dbReference>
<dbReference type="AlphaFoldDB" id="A0A0G3BED0"/>
<dbReference type="SFLD" id="SFLDG01129">
    <property type="entry name" value="C1.5:_HAD__Beta-PGM__Phosphata"/>
    <property type="match status" value="1"/>
</dbReference>
<protein>
    <submittedName>
        <fullName evidence="1">Haloacid dehalogenase</fullName>
    </submittedName>
</protein>
<dbReference type="InterPro" id="IPR023214">
    <property type="entry name" value="HAD_sf"/>
</dbReference>
<organism evidence="1 2">
    <name type="scientific">Caldimonas brevitalea</name>
    <dbReference type="NCBI Taxonomy" id="413882"/>
    <lineage>
        <taxon>Bacteria</taxon>
        <taxon>Pseudomonadati</taxon>
        <taxon>Pseudomonadota</taxon>
        <taxon>Betaproteobacteria</taxon>
        <taxon>Burkholderiales</taxon>
        <taxon>Sphaerotilaceae</taxon>
        <taxon>Caldimonas</taxon>
    </lineage>
</organism>
<dbReference type="SUPFAM" id="SSF56784">
    <property type="entry name" value="HAD-like"/>
    <property type="match status" value="1"/>
</dbReference>
<dbReference type="CDD" id="cd02603">
    <property type="entry name" value="HAD_sEH-N_like"/>
    <property type="match status" value="1"/>
</dbReference>
<dbReference type="Pfam" id="PF00702">
    <property type="entry name" value="Hydrolase"/>
    <property type="match status" value="1"/>
</dbReference>
<dbReference type="OrthoDB" id="9797415at2"/>
<dbReference type="RefSeq" id="WP_047193695.1">
    <property type="nucleotide sequence ID" value="NZ_CP011371.1"/>
</dbReference>
<dbReference type="PATRIC" id="fig|413882.6.peg.1032"/>
<proteinExistence type="predicted"/>
<dbReference type="PRINTS" id="PR00413">
    <property type="entry name" value="HADHALOGNASE"/>
</dbReference>
<dbReference type="NCBIfam" id="TIGR01509">
    <property type="entry name" value="HAD-SF-IA-v3"/>
    <property type="match status" value="1"/>
</dbReference>
<name>A0A0G3BED0_9BURK</name>
<evidence type="ECO:0000313" key="1">
    <source>
        <dbReference type="EMBL" id="AKJ27667.1"/>
    </source>
</evidence>
<evidence type="ECO:0000313" key="2">
    <source>
        <dbReference type="Proteomes" id="UP000035352"/>
    </source>
</evidence>
<dbReference type="SFLD" id="SFLDS00003">
    <property type="entry name" value="Haloacid_Dehalogenase"/>
    <property type="match status" value="1"/>
</dbReference>
<dbReference type="InterPro" id="IPR006439">
    <property type="entry name" value="HAD-SF_hydro_IA"/>
</dbReference>